<comment type="caution">
    <text evidence="1">The sequence shown here is derived from an EMBL/GenBank/DDBJ whole genome shotgun (WGS) entry which is preliminary data.</text>
</comment>
<gene>
    <name evidence="1" type="ORF">PVAP13_2NG006775</name>
</gene>
<dbReference type="Proteomes" id="UP000823388">
    <property type="component" value="Chromosome 2N"/>
</dbReference>
<protein>
    <submittedName>
        <fullName evidence="1">Uncharacterized protein</fullName>
    </submittedName>
</protein>
<evidence type="ECO:0000313" key="2">
    <source>
        <dbReference type="Proteomes" id="UP000823388"/>
    </source>
</evidence>
<reference evidence="1" key="1">
    <citation type="submission" date="2020-05" db="EMBL/GenBank/DDBJ databases">
        <title>WGS assembly of Panicum virgatum.</title>
        <authorList>
            <person name="Lovell J.T."/>
            <person name="Jenkins J."/>
            <person name="Shu S."/>
            <person name="Juenger T.E."/>
            <person name="Schmutz J."/>
        </authorList>
    </citation>
    <scope>NUCLEOTIDE SEQUENCE</scope>
    <source>
        <strain evidence="1">AP13</strain>
    </source>
</reference>
<keyword evidence="2" id="KW-1185">Reference proteome</keyword>
<dbReference type="AlphaFoldDB" id="A0A8T0VA55"/>
<dbReference type="EMBL" id="CM029040">
    <property type="protein sequence ID" value="KAG2631227.1"/>
    <property type="molecule type" value="Genomic_DNA"/>
</dbReference>
<proteinExistence type="predicted"/>
<organism evidence="1 2">
    <name type="scientific">Panicum virgatum</name>
    <name type="common">Blackwell switchgrass</name>
    <dbReference type="NCBI Taxonomy" id="38727"/>
    <lineage>
        <taxon>Eukaryota</taxon>
        <taxon>Viridiplantae</taxon>
        <taxon>Streptophyta</taxon>
        <taxon>Embryophyta</taxon>
        <taxon>Tracheophyta</taxon>
        <taxon>Spermatophyta</taxon>
        <taxon>Magnoliopsida</taxon>
        <taxon>Liliopsida</taxon>
        <taxon>Poales</taxon>
        <taxon>Poaceae</taxon>
        <taxon>PACMAD clade</taxon>
        <taxon>Panicoideae</taxon>
        <taxon>Panicodae</taxon>
        <taxon>Paniceae</taxon>
        <taxon>Panicinae</taxon>
        <taxon>Panicum</taxon>
        <taxon>Panicum sect. Hiantes</taxon>
    </lineage>
</organism>
<sequence>MERGLQRSSHQACWIKKGLTSGIRLLRLSRIGRLYRCRRLWWRER</sequence>
<evidence type="ECO:0000313" key="1">
    <source>
        <dbReference type="EMBL" id="KAG2631227.1"/>
    </source>
</evidence>
<accession>A0A8T0VA55</accession>
<name>A0A8T0VA55_PANVG</name>